<comment type="caution">
    <text evidence="1">The sequence shown here is derived from an EMBL/GenBank/DDBJ whole genome shotgun (WGS) entry which is preliminary data.</text>
</comment>
<gene>
    <name evidence="1" type="ORF">A2690_03980</name>
</gene>
<dbReference type="GO" id="GO:0006412">
    <property type="term" value="P:translation"/>
    <property type="evidence" value="ECO:0007669"/>
    <property type="project" value="InterPro"/>
</dbReference>
<evidence type="ECO:0000313" key="2">
    <source>
        <dbReference type="Proteomes" id="UP000178372"/>
    </source>
</evidence>
<dbReference type="Gene3D" id="1.10.287.310">
    <property type="match status" value="1"/>
</dbReference>
<evidence type="ECO:0000313" key="1">
    <source>
        <dbReference type="EMBL" id="OGK16480.1"/>
    </source>
</evidence>
<dbReference type="AlphaFoldDB" id="A0A1F7GC10"/>
<dbReference type="Proteomes" id="UP000178372">
    <property type="component" value="Unassembled WGS sequence"/>
</dbReference>
<dbReference type="InterPro" id="IPR036049">
    <property type="entry name" value="Ribosomal_uL29_sf"/>
</dbReference>
<name>A0A1F7GC10_9BACT</name>
<organism evidence="1 2">
    <name type="scientific">Candidatus Roizmanbacteria bacterium RIFCSPHIGHO2_01_FULL_39_12b</name>
    <dbReference type="NCBI Taxonomy" id="1802030"/>
    <lineage>
        <taxon>Bacteria</taxon>
        <taxon>Candidatus Roizmaniibacteriota</taxon>
    </lineage>
</organism>
<dbReference type="GO" id="GO:0005840">
    <property type="term" value="C:ribosome"/>
    <property type="evidence" value="ECO:0007669"/>
    <property type="project" value="InterPro"/>
</dbReference>
<dbReference type="EMBL" id="MFZF01000016">
    <property type="protein sequence ID" value="OGK16480.1"/>
    <property type="molecule type" value="Genomic_DNA"/>
</dbReference>
<protein>
    <recommendedName>
        <fullName evidence="3">50S ribosomal protein L29</fullName>
    </recommendedName>
</protein>
<accession>A0A1F7GC10</accession>
<proteinExistence type="predicted"/>
<reference evidence="1 2" key="1">
    <citation type="journal article" date="2016" name="Nat. Commun.">
        <title>Thousands of microbial genomes shed light on interconnected biogeochemical processes in an aquifer system.</title>
        <authorList>
            <person name="Anantharaman K."/>
            <person name="Brown C.T."/>
            <person name="Hug L.A."/>
            <person name="Sharon I."/>
            <person name="Castelle C.J."/>
            <person name="Probst A.J."/>
            <person name="Thomas B.C."/>
            <person name="Singh A."/>
            <person name="Wilkins M.J."/>
            <person name="Karaoz U."/>
            <person name="Brodie E.L."/>
            <person name="Williams K.H."/>
            <person name="Hubbard S.S."/>
            <person name="Banfield J.F."/>
        </authorList>
    </citation>
    <scope>NUCLEOTIDE SEQUENCE [LARGE SCALE GENOMIC DNA]</scope>
</reference>
<evidence type="ECO:0008006" key="3">
    <source>
        <dbReference type="Google" id="ProtNLM"/>
    </source>
</evidence>
<dbReference type="GO" id="GO:0003735">
    <property type="term" value="F:structural constituent of ribosome"/>
    <property type="evidence" value="ECO:0007669"/>
    <property type="project" value="InterPro"/>
</dbReference>
<dbReference type="SUPFAM" id="SSF46561">
    <property type="entry name" value="Ribosomal protein L29 (L29p)"/>
    <property type="match status" value="1"/>
</dbReference>
<sequence>MKRDTKRKIWEKDVKTLEKEIIDLRTEIAHDILTFSTSKPKDVNLISNKKQKLAIMSTALNEKKQLRVFNNGS</sequence>